<evidence type="ECO:0000313" key="3">
    <source>
        <dbReference type="Proteomes" id="UP000315947"/>
    </source>
</evidence>
<dbReference type="InterPro" id="IPR029787">
    <property type="entry name" value="Nucleotide_cyclase"/>
</dbReference>
<protein>
    <submittedName>
        <fullName evidence="2">GGDEF domain-containing protein</fullName>
    </submittedName>
</protein>
<dbReference type="SUPFAM" id="SSF55073">
    <property type="entry name" value="Nucleotide cyclase"/>
    <property type="match status" value="1"/>
</dbReference>
<dbReference type="PROSITE" id="PS50887">
    <property type="entry name" value="GGDEF"/>
    <property type="match status" value="1"/>
</dbReference>
<dbReference type="PANTHER" id="PTHR46663">
    <property type="entry name" value="DIGUANYLATE CYCLASE DGCT-RELATED"/>
    <property type="match status" value="1"/>
</dbReference>
<dbReference type="Gene3D" id="3.30.70.270">
    <property type="match status" value="1"/>
</dbReference>
<gene>
    <name evidence="2" type="ORF">FM037_16695</name>
</gene>
<dbReference type="Proteomes" id="UP000315947">
    <property type="component" value="Chromosome"/>
</dbReference>
<dbReference type="InterPro" id="IPR052163">
    <property type="entry name" value="DGC-Regulatory_Protein"/>
</dbReference>
<reference evidence="2 3" key="1">
    <citation type="submission" date="2019-07" db="EMBL/GenBank/DDBJ databases">
        <title>Shewanella sp. YLB-06 whole genomic sequence.</title>
        <authorList>
            <person name="Yu L."/>
        </authorList>
    </citation>
    <scope>NUCLEOTIDE SEQUENCE [LARGE SCALE GENOMIC DNA]</scope>
    <source>
        <strain evidence="2 3">YLB-06</strain>
    </source>
</reference>
<dbReference type="Pfam" id="PF00990">
    <property type="entry name" value="GGDEF"/>
    <property type="match status" value="1"/>
</dbReference>
<accession>A0ABX5X5U8</accession>
<evidence type="ECO:0000259" key="1">
    <source>
        <dbReference type="PROSITE" id="PS50887"/>
    </source>
</evidence>
<dbReference type="PANTHER" id="PTHR46663:SF2">
    <property type="entry name" value="GGDEF DOMAIN-CONTAINING PROTEIN"/>
    <property type="match status" value="1"/>
</dbReference>
<name>A0ABX5X5U8_9GAMM</name>
<dbReference type="InterPro" id="IPR043128">
    <property type="entry name" value="Rev_trsase/Diguanyl_cyclase"/>
</dbReference>
<dbReference type="EMBL" id="CP041614">
    <property type="protein sequence ID" value="QDO86723.1"/>
    <property type="molecule type" value="Genomic_DNA"/>
</dbReference>
<dbReference type="SMART" id="SM00267">
    <property type="entry name" value="GGDEF"/>
    <property type="match status" value="1"/>
</dbReference>
<dbReference type="RefSeq" id="WP_144049005.1">
    <property type="nucleotide sequence ID" value="NZ_CP041614.1"/>
</dbReference>
<dbReference type="InterPro" id="IPR000160">
    <property type="entry name" value="GGDEF_dom"/>
</dbReference>
<sequence>MNDTYGHETGNYILQKITERLNSELRSDDLLFRTGGDEFVILFNIFNHDKYQSELKSFAIKISEIISTTISLPEHNLFLNVSASIGIGIYPNDTDKLADLVALTDKAMYESKSRGSTFYLVSDL</sequence>
<feature type="domain" description="GGDEF" evidence="1">
    <location>
        <begin position="1"/>
        <end position="124"/>
    </location>
</feature>
<keyword evidence="3" id="KW-1185">Reference proteome</keyword>
<evidence type="ECO:0000313" key="2">
    <source>
        <dbReference type="EMBL" id="QDO86723.1"/>
    </source>
</evidence>
<proteinExistence type="predicted"/>
<organism evidence="2 3">
    <name type="scientific">Shewanella psychropiezotolerans</name>
    <dbReference type="NCBI Taxonomy" id="2593655"/>
    <lineage>
        <taxon>Bacteria</taxon>
        <taxon>Pseudomonadati</taxon>
        <taxon>Pseudomonadota</taxon>
        <taxon>Gammaproteobacteria</taxon>
        <taxon>Alteromonadales</taxon>
        <taxon>Shewanellaceae</taxon>
        <taxon>Shewanella</taxon>
    </lineage>
</organism>
<dbReference type="CDD" id="cd01949">
    <property type="entry name" value="GGDEF"/>
    <property type="match status" value="1"/>
</dbReference>
<dbReference type="NCBIfam" id="TIGR00254">
    <property type="entry name" value="GGDEF"/>
    <property type="match status" value="1"/>
</dbReference>